<organism evidence="2 3">
    <name type="scientific">Aldrovandia affinis</name>
    <dbReference type="NCBI Taxonomy" id="143900"/>
    <lineage>
        <taxon>Eukaryota</taxon>
        <taxon>Metazoa</taxon>
        <taxon>Chordata</taxon>
        <taxon>Craniata</taxon>
        <taxon>Vertebrata</taxon>
        <taxon>Euteleostomi</taxon>
        <taxon>Actinopterygii</taxon>
        <taxon>Neopterygii</taxon>
        <taxon>Teleostei</taxon>
        <taxon>Notacanthiformes</taxon>
        <taxon>Halosauridae</taxon>
        <taxon>Aldrovandia</taxon>
    </lineage>
</organism>
<evidence type="ECO:0000313" key="3">
    <source>
        <dbReference type="Proteomes" id="UP001221898"/>
    </source>
</evidence>
<keyword evidence="3" id="KW-1185">Reference proteome</keyword>
<protein>
    <submittedName>
        <fullName evidence="2">Uncharacterized protein</fullName>
    </submittedName>
</protein>
<dbReference type="AlphaFoldDB" id="A0AAD7WUQ4"/>
<proteinExistence type="predicted"/>
<comment type="caution">
    <text evidence="2">The sequence shown here is derived from an EMBL/GenBank/DDBJ whole genome shotgun (WGS) entry which is preliminary data.</text>
</comment>
<evidence type="ECO:0000256" key="1">
    <source>
        <dbReference type="SAM" id="MobiDB-lite"/>
    </source>
</evidence>
<accession>A0AAD7WUQ4</accession>
<sequence length="296" mass="33034">MDEPPNERTRPRPPAPAPGALALLFRQTDGHTDARVLAPALTVSGTRKATLINQTPADPGGKPDLPRREKQVLHTRRLIHRGNDAASGSPAKPRGVPYAVPGTSLSVKPRSPTVRVPYAHRRTPRHAAKSQRVLSRRGLNAWPTYHGDCPRGNPLPQPIHGHYHHRVRSFNIASVKRAVDAIFYKPSTAYNHRFPRELAHKRYDSLSVIGIEVFVPNKREATMSLSRDHLRVASRHVSRLPILIALARRRLRILPGRQVVSSPAPQSRPAALSLFQRTSLNIPRVIISLFFPFLLL</sequence>
<feature type="region of interest" description="Disordered" evidence="1">
    <location>
        <begin position="81"/>
        <end position="110"/>
    </location>
</feature>
<gene>
    <name evidence="2" type="ORF">AAFF_G00217540</name>
</gene>
<reference evidence="2" key="1">
    <citation type="journal article" date="2023" name="Science">
        <title>Genome structures resolve the early diversification of teleost fishes.</title>
        <authorList>
            <person name="Parey E."/>
            <person name="Louis A."/>
            <person name="Montfort J."/>
            <person name="Bouchez O."/>
            <person name="Roques C."/>
            <person name="Iampietro C."/>
            <person name="Lluch J."/>
            <person name="Castinel A."/>
            <person name="Donnadieu C."/>
            <person name="Desvignes T."/>
            <person name="Floi Bucao C."/>
            <person name="Jouanno E."/>
            <person name="Wen M."/>
            <person name="Mejri S."/>
            <person name="Dirks R."/>
            <person name="Jansen H."/>
            <person name="Henkel C."/>
            <person name="Chen W.J."/>
            <person name="Zahm M."/>
            <person name="Cabau C."/>
            <person name="Klopp C."/>
            <person name="Thompson A.W."/>
            <person name="Robinson-Rechavi M."/>
            <person name="Braasch I."/>
            <person name="Lecointre G."/>
            <person name="Bobe J."/>
            <person name="Postlethwait J.H."/>
            <person name="Berthelot C."/>
            <person name="Roest Crollius H."/>
            <person name="Guiguen Y."/>
        </authorList>
    </citation>
    <scope>NUCLEOTIDE SEQUENCE</scope>
    <source>
        <strain evidence="2">NC1722</strain>
    </source>
</reference>
<dbReference type="Proteomes" id="UP001221898">
    <property type="component" value="Unassembled WGS sequence"/>
</dbReference>
<dbReference type="EMBL" id="JAINUG010000029">
    <property type="protein sequence ID" value="KAJ8409695.1"/>
    <property type="molecule type" value="Genomic_DNA"/>
</dbReference>
<name>A0AAD7WUQ4_9TELE</name>
<evidence type="ECO:0000313" key="2">
    <source>
        <dbReference type="EMBL" id="KAJ8409695.1"/>
    </source>
</evidence>